<keyword evidence="5" id="KW-0460">Magnesium</keyword>
<dbReference type="Pfam" id="PF00348">
    <property type="entry name" value="polyprenyl_synt"/>
    <property type="match status" value="1"/>
</dbReference>
<dbReference type="SFLD" id="SFLDG01017">
    <property type="entry name" value="Polyprenyl_Transferase_Like"/>
    <property type="match status" value="1"/>
</dbReference>
<gene>
    <name evidence="8" type="ORF">OS242_16325</name>
</gene>
<keyword evidence="3 7" id="KW-0808">Transferase</keyword>
<dbReference type="InterPro" id="IPR033749">
    <property type="entry name" value="Polyprenyl_synt_CS"/>
</dbReference>
<evidence type="ECO:0000313" key="9">
    <source>
        <dbReference type="Proteomes" id="UP001208017"/>
    </source>
</evidence>
<dbReference type="InterPro" id="IPR008949">
    <property type="entry name" value="Isoprenoid_synthase_dom_sf"/>
</dbReference>
<dbReference type="PROSITE" id="PS00444">
    <property type="entry name" value="POLYPRENYL_SYNTHASE_2"/>
    <property type="match status" value="1"/>
</dbReference>
<evidence type="ECO:0000256" key="3">
    <source>
        <dbReference type="ARBA" id="ARBA00022679"/>
    </source>
</evidence>
<evidence type="ECO:0000256" key="2">
    <source>
        <dbReference type="ARBA" id="ARBA00006706"/>
    </source>
</evidence>
<evidence type="ECO:0000256" key="5">
    <source>
        <dbReference type="ARBA" id="ARBA00022842"/>
    </source>
</evidence>
<name>A0ABT3X3P5_9BACL</name>
<dbReference type="SUPFAM" id="SSF48576">
    <property type="entry name" value="Terpenoid synthases"/>
    <property type="match status" value="1"/>
</dbReference>
<dbReference type="InterPro" id="IPR053378">
    <property type="entry name" value="Prenyl_diphosphate_synthase"/>
</dbReference>
<dbReference type="PANTHER" id="PTHR43281">
    <property type="entry name" value="FARNESYL DIPHOSPHATE SYNTHASE"/>
    <property type="match status" value="1"/>
</dbReference>
<evidence type="ECO:0000256" key="1">
    <source>
        <dbReference type="ARBA" id="ARBA00001946"/>
    </source>
</evidence>
<keyword evidence="9" id="KW-1185">Reference proteome</keyword>
<evidence type="ECO:0000256" key="4">
    <source>
        <dbReference type="ARBA" id="ARBA00022723"/>
    </source>
</evidence>
<reference evidence="8 9" key="1">
    <citation type="submission" date="2022-11" db="EMBL/GenBank/DDBJ databases">
        <title>Study of microbial diversity in lake waters.</title>
        <authorList>
            <person name="Zhang J."/>
        </authorList>
    </citation>
    <scope>NUCLEOTIDE SEQUENCE [LARGE SCALE GENOMIC DNA]</scope>
    <source>
        <strain evidence="8 9">DT12</strain>
    </source>
</reference>
<keyword evidence="4" id="KW-0479">Metal-binding</keyword>
<dbReference type="RefSeq" id="WP_267152764.1">
    <property type="nucleotide sequence ID" value="NZ_JAPMLT010000011.1"/>
</dbReference>
<keyword evidence="6" id="KW-0414">Isoprene biosynthesis</keyword>
<organism evidence="8 9">
    <name type="scientific">Tumebacillus lacus</name>
    <dbReference type="NCBI Taxonomy" id="2995335"/>
    <lineage>
        <taxon>Bacteria</taxon>
        <taxon>Bacillati</taxon>
        <taxon>Bacillota</taxon>
        <taxon>Bacilli</taxon>
        <taxon>Bacillales</taxon>
        <taxon>Alicyclobacillaceae</taxon>
        <taxon>Tumebacillus</taxon>
    </lineage>
</organism>
<dbReference type="CDD" id="cd00685">
    <property type="entry name" value="Trans_IPPS_HT"/>
    <property type="match status" value="1"/>
</dbReference>
<evidence type="ECO:0000313" key="8">
    <source>
        <dbReference type="EMBL" id="MCX7571516.1"/>
    </source>
</evidence>
<dbReference type="Gene3D" id="1.10.600.10">
    <property type="entry name" value="Farnesyl Diphosphate Synthase"/>
    <property type="match status" value="1"/>
</dbReference>
<dbReference type="InterPro" id="IPR000092">
    <property type="entry name" value="Polyprenyl_synt"/>
</dbReference>
<protein>
    <submittedName>
        <fullName evidence="8">Polyprenyl synthetase family protein</fullName>
    </submittedName>
</protein>
<accession>A0ABT3X3P5</accession>
<proteinExistence type="inferred from homology"/>
<dbReference type="NCBIfam" id="NF045485">
    <property type="entry name" value="FPPsyn"/>
    <property type="match status" value="1"/>
</dbReference>
<dbReference type="PANTHER" id="PTHR43281:SF1">
    <property type="entry name" value="FARNESYL DIPHOSPHATE SYNTHASE"/>
    <property type="match status" value="1"/>
</dbReference>
<sequence>MATAATGDLNAYFKDRIGQIERTLDELVPEGNRFCGVLFESMRYSLFAGGKRLRPVLALATVEALGGDVEAALPVASTLEMIHTYSLVHDDLPAMDDDDFRRGKPTNHKVFGEAVAVLAGDALLTQAFQVLGTLDATGREAVMLRIVGELALASGSLGMVAGQTADMLNEGKQADAETLAFIHTNKTGALLTASVRIGALFAEATEEQLLALTTYAERIGLAFQIVDDILDVVGSAEKLGKAVGADAAHAKLTYPALHGLQESREAVRRLTGEAHQALQSIGLSGGRLTQIADWLVNREV</sequence>
<dbReference type="EMBL" id="JAPMLT010000011">
    <property type="protein sequence ID" value="MCX7571516.1"/>
    <property type="molecule type" value="Genomic_DNA"/>
</dbReference>
<evidence type="ECO:0000256" key="7">
    <source>
        <dbReference type="RuleBase" id="RU004466"/>
    </source>
</evidence>
<dbReference type="Proteomes" id="UP001208017">
    <property type="component" value="Unassembled WGS sequence"/>
</dbReference>
<dbReference type="SFLD" id="SFLDS00005">
    <property type="entry name" value="Isoprenoid_Synthase_Type_I"/>
    <property type="match status" value="1"/>
</dbReference>
<evidence type="ECO:0000256" key="6">
    <source>
        <dbReference type="ARBA" id="ARBA00023229"/>
    </source>
</evidence>
<dbReference type="PROSITE" id="PS00723">
    <property type="entry name" value="POLYPRENYL_SYNTHASE_1"/>
    <property type="match status" value="1"/>
</dbReference>
<comment type="similarity">
    <text evidence="2 7">Belongs to the FPP/GGPP synthase family.</text>
</comment>
<comment type="cofactor">
    <cofactor evidence="1">
        <name>Mg(2+)</name>
        <dbReference type="ChEBI" id="CHEBI:18420"/>
    </cofactor>
</comment>
<comment type="caution">
    <text evidence="8">The sequence shown here is derived from an EMBL/GenBank/DDBJ whole genome shotgun (WGS) entry which is preliminary data.</text>
</comment>